<dbReference type="InterPro" id="IPR007110">
    <property type="entry name" value="Ig-like_dom"/>
</dbReference>
<evidence type="ECO:0000313" key="10">
    <source>
        <dbReference type="EMBL" id="GCB71172.1"/>
    </source>
</evidence>
<protein>
    <recommendedName>
        <fullName evidence="12">Myomesin 2</fullName>
    </recommendedName>
</protein>
<sequence length="1472" mass="165868">MIFQSVTEPHGVVLSHVEHLRFESQLISLSAFTFRVSLHFGLSKDSRLDSRSLVKKYSSKSSSSKRSSSALETSSGIFHSAKFSPCAKRVCHCFEDEVPEYTVPAFRNREGEEEQAKPKARTFLYGTKLWKMEAEIARLRRSAHERTDMLALRRMEEERTSVQRHVREDSICRAPEFLVRLRSHTVWEKSFVKLFCTVQGFPTPLVRWYKDDVYIDQTSEPAKNRMDSYYGVHSLEINRCNINDTAQYTALAFNIHGEATSSATVIVKRFRGEEEPYHSVLLPLNLPLLSPPIFTHIDIQYSEKFGVSFGTEGETMILSCRMILTPNLSRLQPEAVWYRDDVEIKKSKWAAMFYNDCTATLTLPHLNKDDEGLYTLRLITRGGISQHSAYIFVRDADALVVGAPGAPMDVTFYDANKDYVILTWKPPNVTKESPVIGYFVDRCEAGTDNWIQCNDAPVKICKYPVTGLFEGRSYIFRVRAVNNSGISRPSRATDAVTALDPADLARLQTFYFDESRHIIVSQDDLEGDVKPPGIPTNVHVAETSKNYIVLSWDPPEPRGRDPLKYYIEKTMAGSTSWQRVNQEIAARSPRFAIFDLVEEKSYEFRVYAVNKFGLSQPSESTGPVVVKERIAIPSPPSDVRAARNTKHSVVVHWMASKTASELIGYYVDSCLLGTNDWQPCNHRPVKYTRFVVHGLKNGLKYIFRVKTANALGVSEVSQESEPIIVQAALTAPSSPYGITLLDCTNDSMTLGWKIPRFTGGSDITGYYMDHREVTDLHWHESNVKQIIGRVYKVENLKEGSFYEFKVSAQNLGGIGIPSDSSRAFKCEAWTMSEPGPTYDLTFCEIRNTSLVILWKAPIFTGSSPVTGYTVDICETSSEEWRTVTEKPVSTRYLKVTKLEKGKSYMFRVHAVNAAGQGMPSEPSEPVLIQARPGTKEITADVDAEGNIYLNFECHELTDVSHFAWGKAYEEITHSSKVHIETEGEKSKLIFKHPDMSDLGTYSVAVSDTDGISSSYVLEKEELERLMALSHEIRHPTIPLKNELSYEVFDRGQVRFWLQAESVSPNATCKFIVNDLELADSKDHKITFDKSTGMIEMVMEQFTSKNEGTYTVQIEDGRAKKQSSLVFIGEAFKTALAEAEFQRKEFLRKQGPHFAEYLHWHVTEDCEVELMCKVANTKKETVFGWYKDFVAVVPEEPPNPQTGDSKLRIPEFSKKDMGEYKMTLKDDKGQDITVLDVAGKVYEEIVQEISKISEILCSGFRESKIASSEKMRIGGSSEQVWMQICEPTDREKGKYTMEIFDGKTSYKRHLDLSGEAYAEAYTEFQRLKAAAFAEKNRGKVLGGLPDVVTIMEGKTLSLTSTVFGDPSPEVTWLKNDKDLELNDHHIATVEQGKYASLTIKGVTTEDSGKYGINVRNKYGGETIDVTVSVYKHGEEIPAVKRGVQPPPVHSTPPPAEAPKPAAPPKSSKIGRRK</sequence>
<comment type="subcellular location">
    <subcellularLocation>
        <location evidence="1">Cytoplasm</location>
    </subcellularLocation>
</comment>
<evidence type="ECO:0000259" key="8">
    <source>
        <dbReference type="PROSITE" id="PS50835"/>
    </source>
</evidence>
<evidence type="ECO:0000256" key="6">
    <source>
        <dbReference type="ARBA" id="ARBA00023319"/>
    </source>
</evidence>
<dbReference type="SUPFAM" id="SSF49265">
    <property type="entry name" value="Fibronectin type III"/>
    <property type="match status" value="3"/>
</dbReference>
<dbReference type="OrthoDB" id="504170at2759"/>
<dbReference type="InterPro" id="IPR003961">
    <property type="entry name" value="FN3_dom"/>
</dbReference>
<dbReference type="FunFam" id="2.60.40.10:FF:000069">
    <property type="entry name" value="Alpha-protein kinase 3"/>
    <property type="match status" value="1"/>
</dbReference>
<dbReference type="GO" id="GO:0032982">
    <property type="term" value="C:myosin filament"/>
    <property type="evidence" value="ECO:0007669"/>
    <property type="project" value="UniProtKB-KW"/>
</dbReference>
<dbReference type="PRINTS" id="PR00014">
    <property type="entry name" value="FNTYPEIII"/>
</dbReference>
<keyword evidence="2" id="KW-0787">Thick filament</keyword>
<dbReference type="SUPFAM" id="SSF48726">
    <property type="entry name" value="Immunoglobulin"/>
    <property type="match status" value="5"/>
</dbReference>
<dbReference type="InterPro" id="IPR013783">
    <property type="entry name" value="Ig-like_fold"/>
</dbReference>
<dbReference type="InterPro" id="IPR003599">
    <property type="entry name" value="Ig_sub"/>
</dbReference>
<evidence type="ECO:0000313" key="11">
    <source>
        <dbReference type="Proteomes" id="UP000288216"/>
    </source>
</evidence>
<dbReference type="OMA" id="FECHEMS"/>
<reference evidence="10 11" key="1">
    <citation type="journal article" date="2018" name="Nat. Ecol. Evol.">
        <title>Shark genomes provide insights into elasmobranch evolution and the origin of vertebrates.</title>
        <authorList>
            <person name="Hara Y"/>
            <person name="Yamaguchi K"/>
            <person name="Onimaru K"/>
            <person name="Kadota M"/>
            <person name="Koyanagi M"/>
            <person name="Keeley SD"/>
            <person name="Tatsumi K"/>
            <person name="Tanaka K"/>
            <person name="Motone F"/>
            <person name="Kageyama Y"/>
            <person name="Nozu R"/>
            <person name="Adachi N"/>
            <person name="Nishimura O"/>
            <person name="Nakagawa R"/>
            <person name="Tanegashima C"/>
            <person name="Kiyatake I"/>
            <person name="Matsumoto R"/>
            <person name="Murakumo K"/>
            <person name="Nishida K"/>
            <person name="Terakita A"/>
            <person name="Kuratani S"/>
            <person name="Sato K"/>
            <person name="Hyodo S Kuraku.S."/>
        </authorList>
    </citation>
    <scope>NUCLEOTIDE SEQUENCE [LARGE SCALE GENOMIC DNA]</scope>
</reference>
<dbReference type="FunFam" id="2.60.40.10:FF:000192">
    <property type="entry name" value="Myomesin 1"/>
    <property type="match status" value="1"/>
</dbReference>
<dbReference type="SMART" id="SM00409">
    <property type="entry name" value="IG"/>
    <property type="match status" value="4"/>
</dbReference>
<evidence type="ECO:0000256" key="2">
    <source>
        <dbReference type="ARBA" id="ARBA00022433"/>
    </source>
</evidence>
<feature type="region of interest" description="Disordered" evidence="7">
    <location>
        <begin position="1435"/>
        <end position="1472"/>
    </location>
</feature>
<feature type="domain" description="Fibronectin type-III" evidence="9">
    <location>
        <begin position="534"/>
        <end position="629"/>
    </location>
</feature>
<gene>
    <name evidence="10" type="ORF">scyTo_0001481</name>
</gene>
<feature type="domain" description="Fibronectin type-III" evidence="9">
    <location>
        <begin position="836"/>
        <end position="933"/>
    </location>
</feature>
<dbReference type="FunFam" id="2.60.40.10:FF:000222">
    <property type="entry name" value="Myomesin 1"/>
    <property type="match status" value="1"/>
</dbReference>
<feature type="domain" description="Fibronectin type-III" evidence="9">
    <location>
        <begin position="731"/>
        <end position="829"/>
    </location>
</feature>
<feature type="compositionally biased region" description="Pro residues" evidence="7">
    <location>
        <begin position="1443"/>
        <end position="1462"/>
    </location>
</feature>
<dbReference type="STRING" id="75743.A0A401PDI1"/>
<dbReference type="FunFam" id="2.60.40.10:FF:000029">
    <property type="entry name" value="Myomesin 1"/>
    <property type="match status" value="2"/>
</dbReference>
<feature type="domain" description="Ig-like" evidence="8">
    <location>
        <begin position="1351"/>
        <end position="1427"/>
    </location>
</feature>
<dbReference type="FunFam" id="2.60.40.10:FF:000124">
    <property type="entry name" value="Myomesin 1"/>
    <property type="match status" value="1"/>
</dbReference>
<feature type="domain" description="Fibronectin type-III" evidence="9">
    <location>
        <begin position="406"/>
        <end position="501"/>
    </location>
</feature>
<keyword evidence="5" id="KW-0514">Muscle protein</keyword>
<dbReference type="FunFam" id="2.60.40.10:FF:000179">
    <property type="entry name" value="Myomesin 2"/>
    <property type="match status" value="1"/>
</dbReference>
<keyword evidence="6" id="KW-0393">Immunoglobulin domain</keyword>
<dbReference type="Gene3D" id="2.60.40.10">
    <property type="entry name" value="Immunoglobulins"/>
    <property type="match status" value="12"/>
</dbReference>
<dbReference type="GO" id="GO:0045214">
    <property type="term" value="P:sarcomere organization"/>
    <property type="evidence" value="ECO:0007669"/>
    <property type="project" value="TreeGrafter"/>
</dbReference>
<dbReference type="FunFam" id="2.60.40.10:FF:000670">
    <property type="entry name" value="Myomesin 2"/>
    <property type="match status" value="1"/>
</dbReference>
<proteinExistence type="predicted"/>
<dbReference type="FunFam" id="2.60.40.10:FF:000134">
    <property type="entry name" value="Myomesin 1"/>
    <property type="match status" value="1"/>
</dbReference>
<dbReference type="Pfam" id="PF00041">
    <property type="entry name" value="fn3"/>
    <property type="match status" value="5"/>
</dbReference>
<organism evidence="10 11">
    <name type="scientific">Scyliorhinus torazame</name>
    <name type="common">Cloudy catshark</name>
    <name type="synonym">Catulus torazame</name>
    <dbReference type="NCBI Taxonomy" id="75743"/>
    <lineage>
        <taxon>Eukaryota</taxon>
        <taxon>Metazoa</taxon>
        <taxon>Chordata</taxon>
        <taxon>Craniata</taxon>
        <taxon>Vertebrata</taxon>
        <taxon>Chondrichthyes</taxon>
        <taxon>Elasmobranchii</taxon>
        <taxon>Galeomorphii</taxon>
        <taxon>Galeoidea</taxon>
        <taxon>Carcharhiniformes</taxon>
        <taxon>Scyliorhinidae</taxon>
        <taxon>Scyliorhinus</taxon>
    </lineage>
</organism>
<evidence type="ECO:0000256" key="4">
    <source>
        <dbReference type="ARBA" id="ARBA00022737"/>
    </source>
</evidence>
<keyword evidence="3" id="KW-0963">Cytoplasm</keyword>
<evidence type="ECO:0000256" key="1">
    <source>
        <dbReference type="ARBA" id="ARBA00004496"/>
    </source>
</evidence>
<dbReference type="GO" id="GO:0005198">
    <property type="term" value="F:structural molecule activity"/>
    <property type="evidence" value="ECO:0007669"/>
    <property type="project" value="UniProtKB-ARBA"/>
</dbReference>
<dbReference type="PANTHER" id="PTHR13817">
    <property type="entry name" value="TITIN"/>
    <property type="match status" value="1"/>
</dbReference>
<comment type="caution">
    <text evidence="10">The sequence shown here is derived from an EMBL/GenBank/DDBJ whole genome shotgun (WGS) entry which is preliminary data.</text>
</comment>
<keyword evidence="11" id="KW-1185">Reference proteome</keyword>
<evidence type="ECO:0000256" key="5">
    <source>
        <dbReference type="ARBA" id="ARBA00023179"/>
    </source>
</evidence>
<dbReference type="SMART" id="SM00408">
    <property type="entry name" value="IGc2"/>
    <property type="match status" value="3"/>
</dbReference>
<dbReference type="GO" id="GO:0031430">
    <property type="term" value="C:M band"/>
    <property type="evidence" value="ECO:0007669"/>
    <property type="project" value="TreeGrafter"/>
</dbReference>
<dbReference type="InterPro" id="IPR013098">
    <property type="entry name" value="Ig_I-set"/>
</dbReference>
<evidence type="ECO:0000259" key="9">
    <source>
        <dbReference type="PROSITE" id="PS50853"/>
    </source>
</evidence>
<accession>A0A401PDI1</accession>
<dbReference type="CDD" id="cd00063">
    <property type="entry name" value="FN3"/>
    <property type="match status" value="5"/>
</dbReference>
<dbReference type="FunFam" id="2.60.40.10:FF:002172">
    <property type="entry name" value="Myomesin 1a (skelemin)"/>
    <property type="match status" value="1"/>
</dbReference>
<dbReference type="EMBL" id="BFAA01000335">
    <property type="protein sequence ID" value="GCB71172.1"/>
    <property type="molecule type" value="Genomic_DNA"/>
</dbReference>
<name>A0A401PDI1_SCYTO</name>
<dbReference type="CDD" id="cd00096">
    <property type="entry name" value="Ig"/>
    <property type="match status" value="1"/>
</dbReference>
<dbReference type="FunFam" id="2.60.40.10:FF:000197">
    <property type="entry name" value="Myomesin 1"/>
    <property type="match status" value="1"/>
</dbReference>
<evidence type="ECO:0000256" key="7">
    <source>
        <dbReference type="SAM" id="MobiDB-lite"/>
    </source>
</evidence>
<dbReference type="InterPro" id="IPR036116">
    <property type="entry name" value="FN3_sf"/>
</dbReference>
<feature type="domain" description="Ig-like" evidence="8">
    <location>
        <begin position="175"/>
        <end position="266"/>
    </location>
</feature>
<feature type="domain" description="Ig-like" evidence="8">
    <location>
        <begin position="291"/>
        <end position="375"/>
    </location>
</feature>
<dbReference type="SMART" id="SM00060">
    <property type="entry name" value="FN3"/>
    <property type="match status" value="5"/>
</dbReference>
<dbReference type="PANTHER" id="PTHR13817:SF22">
    <property type="entry name" value="MYOMESIN-2"/>
    <property type="match status" value="1"/>
</dbReference>
<dbReference type="InterPro" id="IPR036179">
    <property type="entry name" value="Ig-like_dom_sf"/>
</dbReference>
<dbReference type="PROSITE" id="PS50835">
    <property type="entry name" value="IG_LIKE"/>
    <property type="match status" value="4"/>
</dbReference>
<feature type="domain" description="Fibronectin type-III" evidence="9">
    <location>
        <begin position="635"/>
        <end position="730"/>
    </location>
</feature>
<keyword evidence="4" id="KW-0677">Repeat</keyword>
<dbReference type="Proteomes" id="UP000288216">
    <property type="component" value="Unassembled WGS sequence"/>
</dbReference>
<evidence type="ECO:0008006" key="12">
    <source>
        <dbReference type="Google" id="ProtNLM"/>
    </source>
</evidence>
<dbReference type="InterPro" id="IPR003598">
    <property type="entry name" value="Ig_sub2"/>
</dbReference>
<feature type="domain" description="Ig-like" evidence="8">
    <location>
        <begin position="1151"/>
        <end position="1232"/>
    </location>
</feature>
<dbReference type="InterPro" id="IPR050964">
    <property type="entry name" value="Striated_Muscle_Regulatory"/>
</dbReference>
<dbReference type="PROSITE" id="PS50853">
    <property type="entry name" value="FN3"/>
    <property type="match status" value="5"/>
</dbReference>
<evidence type="ECO:0000256" key="3">
    <source>
        <dbReference type="ARBA" id="ARBA00022490"/>
    </source>
</evidence>
<dbReference type="Pfam" id="PF07679">
    <property type="entry name" value="I-set"/>
    <property type="match status" value="3"/>
</dbReference>